<name>A0A1X7VRW5_AMPQE</name>
<protein>
    <submittedName>
        <fullName evidence="2">Uncharacterized protein</fullName>
    </submittedName>
</protein>
<feature type="transmembrane region" description="Helical" evidence="1">
    <location>
        <begin position="119"/>
        <end position="143"/>
    </location>
</feature>
<dbReference type="InParanoid" id="A0A1X7VRW5"/>
<evidence type="ECO:0000313" key="2">
    <source>
        <dbReference type="EnsemblMetazoa" id="Aqu2.1.42614_001"/>
    </source>
</evidence>
<dbReference type="EnsemblMetazoa" id="Aqu2.1.42614_001">
    <property type="protein sequence ID" value="Aqu2.1.42614_001"/>
    <property type="gene ID" value="Aqu2.1.42614"/>
</dbReference>
<sequence length="505" mass="55652">MDYEVPVSIQQAPVSDYEVPVSSNPSYSDHVPLSTNNNQLLATPVTTNPSYQPVKNKVELETEYYDTFDANKICTKSNTSYLPVDLKTTTTTVSPSVHIKRTNKRIRSYFNEELTNWEYILAALATLTVLITVTAIILSSLLMSGVANNSKSSFSPFTTKTSNHSTNNIGKDTSGFNCTCTNTNNNNINTSSLTVKLEREYYDTFDANKICTKSNTSYLPVDLKTTTTTVSPSVHIKRTNKRIRSYFNEELTNWEYILAALATLTVLITVTAIILLSLLMFGVANNSKSSFSPFIIKTSNHSTNNIGKDTSGPNCTCTNTNNNINTSSLTAIKESVLFIRKGINTLIQNRNMSTSDVLKQLNDYMYQVEIINESSLSLIPESNKPRMPTLTGLNLTSNIIVNRSEGCTVEITPVCTTFSAQCGNSGIPFIKDNKIMVAYSCNATPKLNTSSVVGVIRKLYDPDLQFQCTCYAISGMGSCDTIIHRCPYKEAVPALAATFTDIFSN</sequence>
<keyword evidence="1" id="KW-0472">Membrane</keyword>
<reference evidence="2" key="1">
    <citation type="submission" date="2017-05" db="UniProtKB">
        <authorList>
            <consortium name="EnsemblMetazoa"/>
        </authorList>
    </citation>
    <scope>IDENTIFICATION</scope>
</reference>
<dbReference type="AlphaFoldDB" id="A0A1X7VRW5"/>
<feature type="transmembrane region" description="Helical" evidence="1">
    <location>
        <begin position="256"/>
        <end position="284"/>
    </location>
</feature>
<evidence type="ECO:0000256" key="1">
    <source>
        <dbReference type="SAM" id="Phobius"/>
    </source>
</evidence>
<organism evidence="2">
    <name type="scientific">Amphimedon queenslandica</name>
    <name type="common">Sponge</name>
    <dbReference type="NCBI Taxonomy" id="400682"/>
    <lineage>
        <taxon>Eukaryota</taxon>
        <taxon>Metazoa</taxon>
        <taxon>Porifera</taxon>
        <taxon>Demospongiae</taxon>
        <taxon>Heteroscleromorpha</taxon>
        <taxon>Haplosclerida</taxon>
        <taxon>Niphatidae</taxon>
        <taxon>Amphimedon</taxon>
    </lineage>
</organism>
<keyword evidence="1" id="KW-1133">Transmembrane helix</keyword>
<keyword evidence="1" id="KW-0812">Transmembrane</keyword>
<accession>A0A1X7VRW5</accession>
<proteinExistence type="predicted"/>